<sequence length="222" mass="24962">MTMLRTTVLVGAFVGAAAIVVLALQDLGSHQRQQGVDELFDLSDTIISPPMRRNLRRRLCLSNMVLGCLGSTSTLETPAERAPARAKLEMKRALLRLKMNARRFKRKAGGQDYTYEYAMEEYNQVGGSQDQFDNSDYTKVSVSSSGVASPTGHPSTLYLFNKMTRMLRRAMNEPTKLGKYRFVYSRRNGLPRDVFLEHNGKSLRISARKLNVLDGDTSPTKY</sequence>
<evidence type="ECO:0000313" key="1">
    <source>
        <dbReference type="EMBL" id="CAD8378798.1"/>
    </source>
</evidence>
<dbReference type="AlphaFoldDB" id="A0A7S0FSZ8"/>
<gene>
    <name evidence="1" type="ORF">MPOL1434_LOCUS10215</name>
</gene>
<dbReference type="EMBL" id="HBEJ01017483">
    <property type="protein sequence ID" value="CAD8378798.1"/>
    <property type="molecule type" value="Transcribed_RNA"/>
</dbReference>
<proteinExistence type="predicted"/>
<name>A0A7S0FSZ8_9STRA</name>
<protein>
    <submittedName>
        <fullName evidence="1">Uncharacterized protein</fullName>
    </submittedName>
</protein>
<accession>A0A7S0FSZ8</accession>
<organism evidence="1">
    <name type="scientific">Minutocellus polymorphus</name>
    <dbReference type="NCBI Taxonomy" id="265543"/>
    <lineage>
        <taxon>Eukaryota</taxon>
        <taxon>Sar</taxon>
        <taxon>Stramenopiles</taxon>
        <taxon>Ochrophyta</taxon>
        <taxon>Bacillariophyta</taxon>
        <taxon>Mediophyceae</taxon>
        <taxon>Cymatosirophycidae</taxon>
        <taxon>Cymatosirales</taxon>
        <taxon>Cymatosiraceae</taxon>
        <taxon>Minutocellus</taxon>
    </lineage>
</organism>
<reference evidence="1" key="1">
    <citation type="submission" date="2021-01" db="EMBL/GenBank/DDBJ databases">
        <authorList>
            <person name="Corre E."/>
            <person name="Pelletier E."/>
            <person name="Niang G."/>
            <person name="Scheremetjew M."/>
            <person name="Finn R."/>
            <person name="Kale V."/>
            <person name="Holt S."/>
            <person name="Cochrane G."/>
            <person name="Meng A."/>
            <person name="Brown T."/>
            <person name="Cohen L."/>
        </authorList>
    </citation>
    <scope>NUCLEOTIDE SEQUENCE</scope>
    <source>
        <strain evidence="1">CCMP3303</strain>
    </source>
</reference>